<accession>A0A7G9U8B3</accession>
<name>A0A7G9U8B3_9ABAC</name>
<organism evidence="1">
    <name type="scientific">Spilarctia obliqua nucleopolyhedrovirus</name>
    <dbReference type="NCBI Taxonomy" id="1638618"/>
    <lineage>
        <taxon>Viruses</taxon>
        <taxon>Viruses incertae sedis</taxon>
        <taxon>Naldaviricetes</taxon>
        <taxon>Lefavirales</taxon>
        <taxon>Baculoviridae</taxon>
        <taxon>Alphabaculovirus</taxon>
    </lineage>
</organism>
<dbReference type="Pfam" id="PF07346">
    <property type="entry name" value="DUF1477"/>
    <property type="match status" value="1"/>
</dbReference>
<reference evidence="1" key="1">
    <citation type="submission" date="2019-11" db="EMBL/GenBank/DDBJ databases">
        <title>Studies on the baculoviruses infecting the caterpillars, Spilarctia obliqua Walker (Erebidae) and Pieris brassicae Linn. (Pieridae) (Insecta: Lepidoptera).</title>
        <authorList>
            <person name="Paul S."/>
            <person name="Arumugaperumal A."/>
            <person name="Sathiya Balasingh Thangapandi E.J.J."/>
            <person name="Sarjubala Devi H."/>
            <person name="Johnson T."/>
            <person name="Maisnam S."/>
            <person name="Krishnavel S."/>
            <person name="Soman Syamala S."/>
            <person name="Ramamoorthy S."/>
            <person name="Karthikeyan R."/>
            <person name="Subburaman C."/>
            <person name="Jeyaprakash R."/>
            <person name="Azhaguchamy M."/>
            <person name="Ramaiyer V."/>
            <person name="Sivasubramaniam S."/>
        </authorList>
    </citation>
    <scope>NUCLEOTIDE SEQUENCE</scope>
    <source>
        <strain evidence="1">Manipur</strain>
    </source>
</reference>
<dbReference type="InterPro" id="IPR009946">
    <property type="entry name" value="AcMNPV_Orf4"/>
</dbReference>
<proteinExistence type="predicted"/>
<dbReference type="EMBL" id="MN750520">
    <property type="protein sequence ID" value="QNN89344.1"/>
    <property type="molecule type" value="Genomic_DNA"/>
</dbReference>
<evidence type="ECO:0000313" key="1">
    <source>
        <dbReference type="EMBL" id="QNN89344.1"/>
    </source>
</evidence>
<protein>
    <submittedName>
        <fullName evidence="1">ORF133</fullName>
    </submittedName>
</protein>
<sequence>MQSARLNWTNARAQQAVSMFTSAGHGFYCNQAIAFAISAMTGNKISLPALLYLFDWIVTVERNVYQKSMVLNGLVNFCIANGDGLTVQHQLLNKVLGILLEKYY</sequence>